<keyword evidence="2 7" id="KW-0813">Transport</keyword>
<dbReference type="InterPro" id="IPR050366">
    <property type="entry name" value="BP-dependent_transpt_permease"/>
</dbReference>
<evidence type="ECO:0000259" key="8">
    <source>
        <dbReference type="PROSITE" id="PS50928"/>
    </source>
</evidence>
<evidence type="ECO:0000256" key="5">
    <source>
        <dbReference type="ARBA" id="ARBA00022989"/>
    </source>
</evidence>
<evidence type="ECO:0000256" key="4">
    <source>
        <dbReference type="ARBA" id="ARBA00022692"/>
    </source>
</evidence>
<accession>A0ABN1WGD2</accession>
<reference evidence="9 10" key="1">
    <citation type="journal article" date="2019" name="Int. J. Syst. Evol. Microbiol.">
        <title>The Global Catalogue of Microorganisms (GCM) 10K type strain sequencing project: providing services to taxonomists for standard genome sequencing and annotation.</title>
        <authorList>
            <consortium name="The Broad Institute Genomics Platform"/>
            <consortium name="The Broad Institute Genome Sequencing Center for Infectious Disease"/>
            <person name="Wu L."/>
            <person name="Ma J."/>
        </authorList>
    </citation>
    <scope>NUCLEOTIDE SEQUENCE [LARGE SCALE GENOMIC DNA]</scope>
    <source>
        <strain evidence="9 10">JCM 11448</strain>
    </source>
</reference>
<comment type="caution">
    <text evidence="9">The sequence shown here is derived from an EMBL/GenBank/DDBJ whole genome shotgun (WGS) entry which is preliminary data.</text>
</comment>
<dbReference type="PROSITE" id="PS50928">
    <property type="entry name" value="ABC_TM1"/>
    <property type="match status" value="1"/>
</dbReference>
<feature type="transmembrane region" description="Helical" evidence="7">
    <location>
        <begin position="220"/>
        <end position="243"/>
    </location>
</feature>
<comment type="similarity">
    <text evidence="7">Belongs to the binding-protein-dependent transport system permease family.</text>
</comment>
<dbReference type="EMBL" id="BAAAIH010000001">
    <property type="protein sequence ID" value="GAA1247311.1"/>
    <property type="molecule type" value="Genomic_DNA"/>
</dbReference>
<evidence type="ECO:0000256" key="7">
    <source>
        <dbReference type="RuleBase" id="RU363032"/>
    </source>
</evidence>
<dbReference type="PANTHER" id="PTHR43386:SF25">
    <property type="entry name" value="PEPTIDE ABC TRANSPORTER PERMEASE PROTEIN"/>
    <property type="match status" value="1"/>
</dbReference>
<evidence type="ECO:0000256" key="3">
    <source>
        <dbReference type="ARBA" id="ARBA00022475"/>
    </source>
</evidence>
<dbReference type="Pfam" id="PF00528">
    <property type="entry name" value="BPD_transp_1"/>
    <property type="match status" value="1"/>
</dbReference>
<dbReference type="PANTHER" id="PTHR43386">
    <property type="entry name" value="OLIGOPEPTIDE TRANSPORT SYSTEM PERMEASE PROTEIN APPC"/>
    <property type="match status" value="1"/>
</dbReference>
<keyword evidence="5 7" id="KW-1133">Transmembrane helix</keyword>
<evidence type="ECO:0000256" key="6">
    <source>
        <dbReference type="ARBA" id="ARBA00023136"/>
    </source>
</evidence>
<feature type="transmembrane region" description="Helical" evidence="7">
    <location>
        <begin position="104"/>
        <end position="126"/>
    </location>
</feature>
<keyword evidence="6 7" id="KW-0472">Membrane</keyword>
<gene>
    <name evidence="9" type="ORF">GCM10009579_01010</name>
</gene>
<dbReference type="InterPro" id="IPR025966">
    <property type="entry name" value="OppC_N"/>
</dbReference>
<dbReference type="PROSITE" id="PS51318">
    <property type="entry name" value="TAT"/>
    <property type="match status" value="1"/>
</dbReference>
<dbReference type="CDD" id="cd06261">
    <property type="entry name" value="TM_PBP2"/>
    <property type="match status" value="1"/>
</dbReference>
<organism evidence="9 10">
    <name type="scientific">Streptomyces javensis</name>
    <dbReference type="NCBI Taxonomy" id="114698"/>
    <lineage>
        <taxon>Bacteria</taxon>
        <taxon>Bacillati</taxon>
        <taxon>Actinomycetota</taxon>
        <taxon>Actinomycetes</taxon>
        <taxon>Kitasatosporales</taxon>
        <taxon>Streptomycetaceae</taxon>
        <taxon>Streptomyces</taxon>
        <taxon>Streptomyces violaceusniger group</taxon>
    </lineage>
</organism>
<proteinExistence type="inferred from homology"/>
<sequence>MTTTGTPPTATATATASATASASASAVRGGGWSRLLRRPVLSLGLGLVVVLVLAGVLAPLLAPAAPAQQGPLALAHPSAAHPLGTDEYGRDLFSRVLYGLRQDVFATVVAVPIGALAGILIGLASGLARWLDTAVQRLFDVMLSFTALIAGVTVAMIIGSGGTAVMVTIALVNVPLFGRLIRSSVVGERQRDYVVAATAIGSGRVRILVRHILPNGLDPLIVQFALSMSTAVFIEGGMSYVGLGIRPPAPSLGSLLQGSMNFLAQNPWYAIGPMAAVTLLVLGFQLVADGLTASLLRR</sequence>
<dbReference type="Gene3D" id="1.10.3720.10">
    <property type="entry name" value="MetI-like"/>
    <property type="match status" value="1"/>
</dbReference>
<dbReference type="InterPro" id="IPR035906">
    <property type="entry name" value="MetI-like_sf"/>
</dbReference>
<evidence type="ECO:0000256" key="1">
    <source>
        <dbReference type="ARBA" id="ARBA00004651"/>
    </source>
</evidence>
<keyword evidence="4 7" id="KW-0812">Transmembrane</keyword>
<evidence type="ECO:0000313" key="10">
    <source>
        <dbReference type="Proteomes" id="UP001500282"/>
    </source>
</evidence>
<evidence type="ECO:0000256" key="2">
    <source>
        <dbReference type="ARBA" id="ARBA00022448"/>
    </source>
</evidence>
<protein>
    <recommendedName>
        <fullName evidence="8">ABC transmembrane type-1 domain-containing protein</fullName>
    </recommendedName>
</protein>
<feature type="domain" description="ABC transmembrane type-1" evidence="8">
    <location>
        <begin position="100"/>
        <end position="292"/>
    </location>
</feature>
<dbReference type="Pfam" id="PF12911">
    <property type="entry name" value="OppC_N"/>
    <property type="match status" value="1"/>
</dbReference>
<dbReference type="InterPro" id="IPR006311">
    <property type="entry name" value="TAT_signal"/>
</dbReference>
<dbReference type="InterPro" id="IPR000515">
    <property type="entry name" value="MetI-like"/>
</dbReference>
<feature type="transmembrane region" description="Helical" evidence="7">
    <location>
        <begin position="268"/>
        <end position="288"/>
    </location>
</feature>
<evidence type="ECO:0000313" key="9">
    <source>
        <dbReference type="EMBL" id="GAA1247311.1"/>
    </source>
</evidence>
<name>A0ABN1WGD2_9ACTN</name>
<keyword evidence="10" id="KW-1185">Reference proteome</keyword>
<dbReference type="SUPFAM" id="SSF161098">
    <property type="entry name" value="MetI-like"/>
    <property type="match status" value="1"/>
</dbReference>
<dbReference type="Proteomes" id="UP001500282">
    <property type="component" value="Unassembled WGS sequence"/>
</dbReference>
<comment type="subcellular location">
    <subcellularLocation>
        <location evidence="1 7">Cell membrane</location>
        <topology evidence="1 7">Multi-pass membrane protein</topology>
    </subcellularLocation>
</comment>
<keyword evidence="3" id="KW-1003">Cell membrane</keyword>
<feature type="transmembrane region" description="Helical" evidence="7">
    <location>
        <begin position="40"/>
        <end position="62"/>
    </location>
</feature>